<sequence length="122" mass="13796">MKRIALIFLSIALVALFSTSCTEEEDIHPSFDQTLIIGKWKSGTLFERYDSNKSGATWDTFDDVTEDEAQEFTWTITKDQLEQIHIIVNGGLVPKTYTITDLTASSLKYEDAYGNTKSFSKL</sequence>
<organism evidence="2 3">
    <name type="scientific">Labilibaculum antarcticum</name>
    <dbReference type="NCBI Taxonomy" id="1717717"/>
    <lineage>
        <taxon>Bacteria</taxon>
        <taxon>Pseudomonadati</taxon>
        <taxon>Bacteroidota</taxon>
        <taxon>Bacteroidia</taxon>
        <taxon>Marinilabiliales</taxon>
        <taxon>Marinifilaceae</taxon>
        <taxon>Labilibaculum</taxon>
    </lineage>
</organism>
<name>A0A1Y1CMS2_9BACT</name>
<dbReference type="PROSITE" id="PS51257">
    <property type="entry name" value="PROKAR_LIPOPROTEIN"/>
    <property type="match status" value="1"/>
</dbReference>
<dbReference type="EMBL" id="AP018042">
    <property type="protein sequence ID" value="BAX81739.1"/>
    <property type="molecule type" value="Genomic_DNA"/>
</dbReference>
<keyword evidence="3" id="KW-1185">Reference proteome</keyword>
<feature type="signal peptide" evidence="1">
    <location>
        <begin position="1"/>
        <end position="23"/>
    </location>
</feature>
<protein>
    <recommendedName>
        <fullName evidence="4">Lipocalin-like domain-containing protein</fullName>
    </recommendedName>
</protein>
<accession>A0A1Y1CMS2</accession>
<dbReference type="RefSeq" id="WP_096431414.1">
    <property type="nucleotide sequence ID" value="NZ_AP018042.1"/>
</dbReference>
<reference evidence="3" key="2">
    <citation type="journal article" date="2020" name="Antonie Van Leeuwenhoek">
        <title>Labilibaculum antarcticum sp. nov., a novel facultative anaerobic, psychrotorelant bacterium isolated from marine sediment of Antarctica.</title>
        <authorList>
            <person name="Watanabe M."/>
            <person name="Kojima H."/>
            <person name="Fukui M."/>
        </authorList>
    </citation>
    <scope>NUCLEOTIDE SEQUENCE [LARGE SCALE GENOMIC DNA]</scope>
    <source>
        <strain evidence="3">SPP2</strain>
    </source>
</reference>
<dbReference type="OrthoDB" id="1119410at2"/>
<dbReference type="Proteomes" id="UP000218267">
    <property type="component" value="Chromosome"/>
</dbReference>
<feature type="chain" id="PRO_5012508044" description="Lipocalin-like domain-containing protein" evidence="1">
    <location>
        <begin position="24"/>
        <end position="122"/>
    </location>
</feature>
<gene>
    <name evidence="2" type="ORF">ALGA_3441</name>
</gene>
<reference evidence="2 3" key="1">
    <citation type="journal article" date="2018" name="Mar. Genomics">
        <title>Complete genome sequence of Marinifilaceae bacterium strain SPP2, isolated from the Antarctic marine sediment.</title>
        <authorList>
            <person name="Watanabe M."/>
            <person name="Kojima H."/>
            <person name="Fukui M."/>
        </authorList>
    </citation>
    <scope>NUCLEOTIDE SEQUENCE [LARGE SCALE GENOMIC DNA]</scope>
    <source>
        <strain evidence="2 3">SPP2</strain>
    </source>
</reference>
<evidence type="ECO:0000256" key="1">
    <source>
        <dbReference type="SAM" id="SignalP"/>
    </source>
</evidence>
<dbReference type="KEGG" id="mbas:ALGA_3441"/>
<evidence type="ECO:0008006" key="4">
    <source>
        <dbReference type="Google" id="ProtNLM"/>
    </source>
</evidence>
<evidence type="ECO:0000313" key="2">
    <source>
        <dbReference type="EMBL" id="BAX81739.1"/>
    </source>
</evidence>
<keyword evidence="1" id="KW-0732">Signal</keyword>
<proteinExistence type="predicted"/>
<evidence type="ECO:0000313" key="3">
    <source>
        <dbReference type="Proteomes" id="UP000218267"/>
    </source>
</evidence>
<dbReference type="AlphaFoldDB" id="A0A1Y1CMS2"/>